<dbReference type="InterPro" id="IPR019076">
    <property type="entry name" value="Spore_lipoprot_YhcN/YlaJ-like"/>
</dbReference>
<dbReference type="STRING" id="545501.BN997_01302"/>
<dbReference type="OrthoDB" id="2691390at2"/>
<gene>
    <name evidence="3" type="ORF">BN997_01302</name>
</gene>
<organism evidence="3 4">
    <name type="scientific">Oceanobacillus oncorhynchi</name>
    <dbReference type="NCBI Taxonomy" id="545501"/>
    <lineage>
        <taxon>Bacteria</taxon>
        <taxon>Bacillati</taxon>
        <taxon>Bacillota</taxon>
        <taxon>Bacilli</taxon>
        <taxon>Bacillales</taxon>
        <taxon>Bacillaceae</taxon>
        <taxon>Oceanobacillus</taxon>
    </lineage>
</organism>
<name>A0A0A1MNW1_9BACI</name>
<proteinExistence type="predicted"/>
<evidence type="ECO:0000256" key="2">
    <source>
        <dbReference type="SAM" id="SignalP"/>
    </source>
</evidence>
<evidence type="ECO:0000313" key="3">
    <source>
        <dbReference type="EMBL" id="CEI81479.1"/>
    </source>
</evidence>
<feature type="compositionally biased region" description="Polar residues" evidence="1">
    <location>
        <begin position="40"/>
        <end position="49"/>
    </location>
</feature>
<evidence type="ECO:0000313" key="4">
    <source>
        <dbReference type="Proteomes" id="UP000040453"/>
    </source>
</evidence>
<dbReference type="Pfam" id="PF09580">
    <property type="entry name" value="Spore_YhcN_YlaJ"/>
    <property type="match status" value="1"/>
</dbReference>
<accession>A0A0A1MNW1</accession>
<sequence>MKKGFGIILLSLVITLAACATDQNNSDSDPLDPKNRNPEMESNTNSPSRDQLGFVRYTQDEFNQDNTSEPKEIHVDREEMADMITRILLQNPDFKEVATLVTDEEALIAFEASDNLSKEMAIDNAEKTAMSVLPGYYTIHASNNRSLIQNIETLHYSVMENEDVDTGPLVQEIVDTMKKDD</sequence>
<keyword evidence="4" id="KW-1185">Reference proteome</keyword>
<reference evidence="3 4" key="1">
    <citation type="submission" date="2014-11" db="EMBL/GenBank/DDBJ databases">
        <authorList>
            <person name="Urmite Genomes Urmite Genomes"/>
        </authorList>
    </citation>
    <scope>NUCLEOTIDE SEQUENCE [LARGE SCALE GENOMIC DNA]</scope>
    <source>
        <strain evidence="3 4">Oc5</strain>
    </source>
</reference>
<dbReference type="AlphaFoldDB" id="A0A0A1MNW1"/>
<feature type="signal peptide" evidence="2">
    <location>
        <begin position="1"/>
        <end position="20"/>
    </location>
</feature>
<dbReference type="RefSeq" id="WP_042530629.1">
    <property type="nucleotide sequence ID" value="NZ_CDGG01000001.1"/>
</dbReference>
<dbReference type="PROSITE" id="PS51257">
    <property type="entry name" value="PROKAR_LIPOPROTEIN"/>
    <property type="match status" value="1"/>
</dbReference>
<protein>
    <submittedName>
        <fullName evidence="3">Sporulation lipoprotein YhcN/YlaJ (Spore_YhcN_YlaJ)</fullName>
    </submittedName>
</protein>
<evidence type="ECO:0000256" key="1">
    <source>
        <dbReference type="SAM" id="MobiDB-lite"/>
    </source>
</evidence>
<dbReference type="Proteomes" id="UP000040453">
    <property type="component" value="Unassembled WGS sequence"/>
</dbReference>
<feature type="chain" id="PRO_5039053397" evidence="2">
    <location>
        <begin position="21"/>
        <end position="181"/>
    </location>
</feature>
<keyword evidence="2" id="KW-0732">Signal</keyword>
<keyword evidence="3" id="KW-0449">Lipoprotein</keyword>
<dbReference type="EMBL" id="CDGG01000001">
    <property type="protein sequence ID" value="CEI81479.1"/>
    <property type="molecule type" value="Genomic_DNA"/>
</dbReference>
<feature type="region of interest" description="Disordered" evidence="1">
    <location>
        <begin position="22"/>
        <end position="51"/>
    </location>
</feature>